<reference evidence="2" key="1">
    <citation type="submission" date="2011-08" db="EMBL/GenBank/DDBJ databases">
        <title>The draft genome of Latimeria chalumnae.</title>
        <authorList>
            <person name="Di Palma F."/>
            <person name="Alfoldi J."/>
            <person name="Johnson J."/>
            <person name="Berlin A."/>
            <person name="Gnerre S."/>
            <person name="Jaffe D."/>
            <person name="MacCallum I."/>
            <person name="Young S."/>
            <person name="Walker B.J."/>
            <person name="Lander E."/>
            <person name="Lindblad-Toh K."/>
        </authorList>
    </citation>
    <scope>NUCLEOTIDE SEQUENCE [LARGE SCALE GENOMIC DNA]</scope>
    <source>
        <strain evidence="2">Wild caught</strain>
    </source>
</reference>
<evidence type="ECO:0000313" key="2">
    <source>
        <dbReference type="Proteomes" id="UP000008672"/>
    </source>
</evidence>
<dbReference type="EMBL" id="AFYH01131843">
    <property type="status" value="NOT_ANNOTATED_CDS"/>
    <property type="molecule type" value="Genomic_DNA"/>
</dbReference>
<dbReference type="GeneTree" id="ENSGT00390000003937"/>
<dbReference type="GO" id="GO:0031023">
    <property type="term" value="P:microtubule organizing center organization"/>
    <property type="evidence" value="ECO:0007669"/>
    <property type="project" value="TreeGrafter"/>
</dbReference>
<dbReference type="FunCoup" id="H3AZ05">
    <property type="interactions" value="803"/>
</dbReference>
<gene>
    <name evidence="1" type="primary">HAUS7</name>
</gene>
<accession>H3AZ05</accession>
<dbReference type="GO" id="GO:0070652">
    <property type="term" value="C:HAUS complex"/>
    <property type="evidence" value="ECO:0007669"/>
    <property type="project" value="TreeGrafter"/>
</dbReference>
<reference evidence="1" key="3">
    <citation type="submission" date="2025-09" db="UniProtKB">
        <authorList>
            <consortium name="Ensembl"/>
        </authorList>
    </citation>
    <scope>IDENTIFICATION</scope>
</reference>
<dbReference type="OMA" id="EWILTRV"/>
<dbReference type="Bgee" id="ENSLACG00000013093">
    <property type="expression patterns" value="Expressed in pectoral fin and 4 other cell types or tissues"/>
</dbReference>
<dbReference type="Ensembl" id="ENSLACT00000014980.1">
    <property type="protein sequence ID" value="ENSLACP00000014876.1"/>
    <property type="gene ID" value="ENSLACG00000013093.1"/>
</dbReference>
<protein>
    <submittedName>
        <fullName evidence="1">HAUS augmin like complex subunit 7</fullName>
    </submittedName>
</protein>
<evidence type="ECO:0000313" key="1">
    <source>
        <dbReference type="Ensembl" id="ENSLACP00000014876.1"/>
    </source>
</evidence>
<dbReference type="EMBL" id="AFYH01131845">
    <property type="status" value="NOT_ANNOTATED_CDS"/>
    <property type="molecule type" value="Genomic_DNA"/>
</dbReference>
<name>H3AZ05_LATCH</name>
<dbReference type="GO" id="GO:0051011">
    <property type="term" value="F:microtubule minus-end binding"/>
    <property type="evidence" value="ECO:0007669"/>
    <property type="project" value="TreeGrafter"/>
</dbReference>
<dbReference type="eggNOG" id="ENOG502RYVK">
    <property type="taxonomic scope" value="Eukaryota"/>
</dbReference>
<dbReference type="HOGENOM" id="CLU_065168_0_0_1"/>
<dbReference type="GO" id="GO:0051225">
    <property type="term" value="P:spindle assembly"/>
    <property type="evidence" value="ECO:0007669"/>
    <property type="project" value="TreeGrafter"/>
</dbReference>
<dbReference type="Proteomes" id="UP000008672">
    <property type="component" value="Unassembled WGS sequence"/>
</dbReference>
<sequence length="356" mass="40634">MAVSLGGADLAAVVYYKLKELGCPAVEGLYLREPDTMRELLCTPSVHRLDILEWILTRVYPPLKKQFCSLKESQIDVRIKEMAKLAHELMLCPPNDLDLLNGLASSQRQLSFLDQLLDIIKSMNSLKSSDSGDSATSSRKNEELLREIFGSPHLQSMLNPECKPWPSDMKLLLAEEYKSILIVNGNVAKISKNSQSKRILFKPKEDILKEVSKKLKETNSVLEQLKGEVRIKRFRLSVSLLSTYHEKKYLNFYDRIIQYTALIHHLKLEPVINPSPHVRTGPINTKSLSIYRYSHSPSSELQTLAQVTETSAKIVETAEQQQQDQISWGSGRATTLPLKVEELKRRYEEFQAMYDE</sequence>
<dbReference type="AlphaFoldDB" id="H3AZ05"/>
<dbReference type="PANTHER" id="PTHR14352:SF2">
    <property type="entry name" value="HAUS AUGMIN-LIKE COMPLEX SUBUNIT 7"/>
    <property type="match status" value="1"/>
</dbReference>
<proteinExistence type="predicted"/>
<keyword evidence="2" id="KW-1185">Reference proteome</keyword>
<dbReference type="PANTHER" id="PTHR14352">
    <property type="entry name" value="HAUS AUGMIN-LIKE COMPLEX SUBUNIT 7"/>
    <property type="match status" value="1"/>
</dbReference>
<dbReference type="STRING" id="7897.ENSLACP00000014876"/>
<dbReference type="InterPro" id="IPR029711">
    <property type="entry name" value="Haus7-like"/>
</dbReference>
<reference evidence="1" key="2">
    <citation type="submission" date="2025-08" db="UniProtKB">
        <authorList>
            <consortium name="Ensembl"/>
        </authorList>
    </citation>
    <scope>IDENTIFICATION</scope>
</reference>
<organism evidence="1 2">
    <name type="scientific">Latimeria chalumnae</name>
    <name type="common">Coelacanth</name>
    <dbReference type="NCBI Taxonomy" id="7897"/>
    <lineage>
        <taxon>Eukaryota</taxon>
        <taxon>Metazoa</taxon>
        <taxon>Chordata</taxon>
        <taxon>Craniata</taxon>
        <taxon>Vertebrata</taxon>
        <taxon>Euteleostomi</taxon>
        <taxon>Coelacanthiformes</taxon>
        <taxon>Coelacanthidae</taxon>
        <taxon>Latimeria</taxon>
    </lineage>
</organism>
<dbReference type="EMBL" id="AFYH01131844">
    <property type="status" value="NOT_ANNOTATED_CDS"/>
    <property type="molecule type" value="Genomic_DNA"/>
</dbReference>
<dbReference type="InParanoid" id="H3AZ05"/>